<gene>
    <name evidence="6" type="ORF">AYL99_09644</name>
</gene>
<evidence type="ECO:0000259" key="5">
    <source>
        <dbReference type="PROSITE" id="PS50056"/>
    </source>
</evidence>
<dbReference type="SUPFAM" id="SSF52799">
    <property type="entry name" value="(Phosphotyrosine protein) phosphatases II"/>
    <property type="match status" value="1"/>
</dbReference>
<feature type="domain" description="Tyrosine specific protein phosphatases" evidence="5">
    <location>
        <begin position="83"/>
        <end position="161"/>
    </location>
</feature>
<dbReference type="STRING" id="1367422.A0A178ZBK3"/>
<proteinExistence type="predicted"/>
<dbReference type="PROSITE" id="PS50054">
    <property type="entry name" value="TYR_PHOSPHATASE_DUAL"/>
    <property type="match status" value="1"/>
</dbReference>
<feature type="region of interest" description="Disordered" evidence="3">
    <location>
        <begin position="237"/>
        <end position="302"/>
    </location>
</feature>
<dbReference type="Gene3D" id="3.90.190.10">
    <property type="entry name" value="Protein tyrosine phosphatase superfamily"/>
    <property type="match status" value="1"/>
</dbReference>
<dbReference type="InterPro" id="IPR000340">
    <property type="entry name" value="Dual-sp_phosphatase_cat-dom"/>
</dbReference>
<dbReference type="InterPro" id="IPR020422">
    <property type="entry name" value="TYR_PHOSPHATASE_DUAL_dom"/>
</dbReference>
<evidence type="ECO:0000313" key="6">
    <source>
        <dbReference type="EMBL" id="OAP56465.1"/>
    </source>
</evidence>
<feature type="compositionally biased region" description="Basic and acidic residues" evidence="3">
    <location>
        <begin position="261"/>
        <end position="302"/>
    </location>
</feature>
<dbReference type="OrthoDB" id="10252009at2759"/>
<dbReference type="SMART" id="SM00195">
    <property type="entry name" value="DSPc"/>
    <property type="match status" value="1"/>
</dbReference>
<name>A0A178ZBK3_9EURO</name>
<keyword evidence="7" id="KW-1185">Reference proteome</keyword>
<evidence type="ECO:0000313" key="7">
    <source>
        <dbReference type="Proteomes" id="UP000078343"/>
    </source>
</evidence>
<evidence type="ECO:0000259" key="4">
    <source>
        <dbReference type="PROSITE" id="PS50054"/>
    </source>
</evidence>
<evidence type="ECO:0000256" key="1">
    <source>
        <dbReference type="ARBA" id="ARBA00022801"/>
    </source>
</evidence>
<dbReference type="EMBL" id="LVYI01000009">
    <property type="protein sequence ID" value="OAP56465.1"/>
    <property type="molecule type" value="Genomic_DNA"/>
</dbReference>
<evidence type="ECO:0000256" key="3">
    <source>
        <dbReference type="SAM" id="MobiDB-lite"/>
    </source>
</evidence>
<organism evidence="6 7">
    <name type="scientific">Fonsecaea erecta</name>
    <dbReference type="NCBI Taxonomy" id="1367422"/>
    <lineage>
        <taxon>Eukaryota</taxon>
        <taxon>Fungi</taxon>
        <taxon>Dikarya</taxon>
        <taxon>Ascomycota</taxon>
        <taxon>Pezizomycotina</taxon>
        <taxon>Eurotiomycetes</taxon>
        <taxon>Chaetothyriomycetidae</taxon>
        <taxon>Chaetothyriales</taxon>
        <taxon>Herpotrichiellaceae</taxon>
        <taxon>Fonsecaea</taxon>
    </lineage>
</organism>
<comment type="caution">
    <text evidence="6">The sequence shown here is derived from an EMBL/GenBank/DDBJ whole genome shotgun (WGS) entry which is preliminary data.</text>
</comment>
<dbReference type="AlphaFoldDB" id="A0A178ZBK3"/>
<feature type="domain" description="Tyrosine-protein phosphatase" evidence="4">
    <location>
        <begin position="10"/>
        <end position="180"/>
    </location>
</feature>
<dbReference type="GO" id="GO:0005737">
    <property type="term" value="C:cytoplasm"/>
    <property type="evidence" value="ECO:0007669"/>
    <property type="project" value="TreeGrafter"/>
</dbReference>
<dbReference type="InterPro" id="IPR029021">
    <property type="entry name" value="Prot-tyrosine_phosphatase-like"/>
</dbReference>
<keyword evidence="1" id="KW-0378">Hydrolase</keyword>
<dbReference type="GeneID" id="30013812"/>
<feature type="region of interest" description="Disordered" evidence="3">
    <location>
        <begin position="55"/>
        <end position="74"/>
    </location>
</feature>
<dbReference type="GO" id="GO:0008579">
    <property type="term" value="F:JUN kinase phosphatase activity"/>
    <property type="evidence" value="ECO:0007669"/>
    <property type="project" value="TreeGrafter"/>
</dbReference>
<evidence type="ECO:0000256" key="2">
    <source>
        <dbReference type="ARBA" id="ARBA00022912"/>
    </source>
</evidence>
<accession>A0A178ZBK3</accession>
<dbReference type="PROSITE" id="PS50056">
    <property type="entry name" value="TYR_PHOSPHATASE_2"/>
    <property type="match status" value="1"/>
</dbReference>
<dbReference type="InterPro" id="IPR000387">
    <property type="entry name" value="Tyr_Pase_dom"/>
</dbReference>
<dbReference type="PANTHER" id="PTHR46377">
    <property type="entry name" value="DUAL SPECIFICITY PROTEIN PHOSPHATASE 19"/>
    <property type="match status" value="1"/>
</dbReference>
<dbReference type="Proteomes" id="UP000078343">
    <property type="component" value="Unassembled WGS sequence"/>
</dbReference>
<dbReference type="Pfam" id="PF00782">
    <property type="entry name" value="DSPc"/>
    <property type="match status" value="1"/>
</dbReference>
<dbReference type="RefSeq" id="XP_018689832.1">
    <property type="nucleotide sequence ID" value="XM_018841151.1"/>
</dbReference>
<keyword evidence="2" id="KW-0904">Protein phosphatase</keyword>
<protein>
    <submittedName>
        <fullName evidence="6">Uncharacterized protein</fullName>
    </submittedName>
</protein>
<dbReference type="PROSITE" id="PS00383">
    <property type="entry name" value="TYR_PHOSPHATASE_1"/>
    <property type="match status" value="1"/>
</dbReference>
<sequence>MDLMQAPKLVPITAVPGLFISDRLGAFCARNIELHSIVRILSVLQPRETCRPRTRLDAGASVEAENKPESAGPEVKTIDIDDDPLVDILQYLGEACDWIEAGLNQGSGGEEGSNWPQQGVLVHCKQGISRSGAFVVAFLMRKFNLSYSAALTLARETLPAICPNTGFEKQLRLWEFCQYNVYFDGGDEQQIVRRREKPSYKAWIAERDNLLKRGEEDVNRARFSSLASMAARFGRKRQEDVEDVGGDQSRSSSEGQGAKSLEQKMRKENWERVQKMEQDWNDRMIRGQFYSKDRDTQDPKEE</sequence>
<reference evidence="6 7" key="1">
    <citation type="submission" date="2016-04" db="EMBL/GenBank/DDBJ databases">
        <title>Draft genome of Fonsecaea erecta CBS 125763.</title>
        <authorList>
            <person name="Weiss V.A."/>
            <person name="Vicente V.A."/>
            <person name="Raittz R.T."/>
            <person name="Moreno L.F."/>
            <person name="De Souza E.M."/>
            <person name="Pedrosa F.O."/>
            <person name="Steffens M.B."/>
            <person name="Faoro H."/>
            <person name="Tadra-Sfeir M.Z."/>
            <person name="Najafzadeh M.J."/>
            <person name="Felipe M.S."/>
            <person name="Teixeira M."/>
            <person name="Sun J."/>
            <person name="Xi L."/>
            <person name="Gomes R."/>
            <person name="De Azevedo C.M."/>
            <person name="Salgado C.G."/>
            <person name="Da Silva M.B."/>
            <person name="Nascimento M.F."/>
            <person name="Queiroz-Telles F."/>
            <person name="Attili D.S."/>
            <person name="Gorbushina A."/>
        </authorList>
    </citation>
    <scope>NUCLEOTIDE SEQUENCE [LARGE SCALE GENOMIC DNA]</scope>
    <source>
        <strain evidence="6 7">CBS 125763</strain>
    </source>
</reference>
<dbReference type="PANTHER" id="PTHR46377:SF1">
    <property type="entry name" value="DUAL SPECIFICITY PROTEIN PHOSPHATASE 19"/>
    <property type="match status" value="1"/>
</dbReference>
<dbReference type="InterPro" id="IPR016130">
    <property type="entry name" value="Tyr_Pase_AS"/>
</dbReference>